<dbReference type="SMART" id="SM00184">
    <property type="entry name" value="RING"/>
    <property type="match status" value="1"/>
</dbReference>
<proteinExistence type="predicted"/>
<keyword evidence="6" id="KW-1133">Transmembrane helix</keyword>
<evidence type="ECO:0000313" key="9">
    <source>
        <dbReference type="Proteomes" id="UP000758603"/>
    </source>
</evidence>
<evidence type="ECO:0000256" key="5">
    <source>
        <dbReference type="SAM" id="MobiDB-lite"/>
    </source>
</evidence>
<gene>
    <name evidence="8" type="ORF">BKA67DRAFT_188325</name>
</gene>
<evidence type="ECO:0000313" key="8">
    <source>
        <dbReference type="EMBL" id="KAH6657409.1"/>
    </source>
</evidence>
<dbReference type="Gene3D" id="3.30.40.10">
    <property type="entry name" value="Zinc/RING finger domain, C3HC4 (zinc finger)"/>
    <property type="match status" value="1"/>
</dbReference>
<reference evidence="8" key="1">
    <citation type="journal article" date="2021" name="Nat. Commun.">
        <title>Genetic determinants of endophytism in the Arabidopsis root mycobiome.</title>
        <authorList>
            <person name="Mesny F."/>
            <person name="Miyauchi S."/>
            <person name="Thiergart T."/>
            <person name="Pickel B."/>
            <person name="Atanasova L."/>
            <person name="Karlsson M."/>
            <person name="Huettel B."/>
            <person name="Barry K.W."/>
            <person name="Haridas S."/>
            <person name="Chen C."/>
            <person name="Bauer D."/>
            <person name="Andreopoulos W."/>
            <person name="Pangilinan J."/>
            <person name="LaButti K."/>
            <person name="Riley R."/>
            <person name="Lipzen A."/>
            <person name="Clum A."/>
            <person name="Drula E."/>
            <person name="Henrissat B."/>
            <person name="Kohler A."/>
            <person name="Grigoriev I.V."/>
            <person name="Martin F.M."/>
            <person name="Hacquard S."/>
        </authorList>
    </citation>
    <scope>NUCLEOTIDE SEQUENCE</scope>
    <source>
        <strain evidence="8">MPI-SDFR-AT-0073</strain>
    </source>
</reference>
<dbReference type="GO" id="GO:0008270">
    <property type="term" value="F:zinc ion binding"/>
    <property type="evidence" value="ECO:0007669"/>
    <property type="project" value="UniProtKB-KW"/>
</dbReference>
<evidence type="ECO:0000256" key="6">
    <source>
        <dbReference type="SAM" id="Phobius"/>
    </source>
</evidence>
<keyword evidence="2 4" id="KW-0863">Zinc-finger</keyword>
<dbReference type="PANTHER" id="PTHR14155">
    <property type="entry name" value="RING FINGER DOMAIN-CONTAINING"/>
    <property type="match status" value="1"/>
</dbReference>
<dbReference type="AlphaFoldDB" id="A0A9P9A0T2"/>
<keyword evidence="6" id="KW-0472">Membrane</keyword>
<dbReference type="CDD" id="cd16454">
    <property type="entry name" value="RING-H2_PA-TM-RING"/>
    <property type="match status" value="1"/>
</dbReference>
<protein>
    <recommendedName>
        <fullName evidence="7">RING-type domain-containing protein</fullName>
    </recommendedName>
</protein>
<dbReference type="PROSITE" id="PS50089">
    <property type="entry name" value="ZF_RING_2"/>
    <property type="match status" value="1"/>
</dbReference>
<dbReference type="RefSeq" id="XP_045961643.1">
    <property type="nucleotide sequence ID" value="XM_046095329.1"/>
</dbReference>
<dbReference type="EMBL" id="JAGPXC010000002">
    <property type="protein sequence ID" value="KAH6657409.1"/>
    <property type="molecule type" value="Genomic_DNA"/>
</dbReference>
<dbReference type="InterPro" id="IPR053238">
    <property type="entry name" value="RING-H2_zinc_finger"/>
</dbReference>
<feature type="transmembrane region" description="Helical" evidence="6">
    <location>
        <begin position="18"/>
        <end position="37"/>
    </location>
</feature>
<dbReference type="OrthoDB" id="8062037at2759"/>
<feature type="domain" description="RING-type" evidence="7">
    <location>
        <begin position="164"/>
        <end position="206"/>
    </location>
</feature>
<comment type="caution">
    <text evidence="8">The sequence shown here is derived from an EMBL/GenBank/DDBJ whole genome shotgun (WGS) entry which is preliminary data.</text>
</comment>
<evidence type="ECO:0000256" key="3">
    <source>
        <dbReference type="ARBA" id="ARBA00022833"/>
    </source>
</evidence>
<dbReference type="InterPro" id="IPR001841">
    <property type="entry name" value="Znf_RING"/>
</dbReference>
<sequence>MAGATPDSSKINGNAPTISTVLCITLAVVILIGVCVARKTNTLAALQEVAARTRSTWRGRGLEEETIDSIPIIKYKSTRPPNTEDRELNTDISSAKPPVPGGRLETILEDDTAALPATSTGRQKQNVRTRIKDIIERCSLAIPKRPTPLLQKPGSELVRQDASCPICTEDFSDGVDLRKLPCSHLYHPRCIDQWLRDFGVTCPLCRVDLSVSATVAALPRPAGTSTRVIRR</sequence>
<evidence type="ECO:0000259" key="7">
    <source>
        <dbReference type="PROSITE" id="PS50089"/>
    </source>
</evidence>
<evidence type="ECO:0000256" key="4">
    <source>
        <dbReference type="PROSITE-ProRule" id="PRU00175"/>
    </source>
</evidence>
<organism evidence="8 9">
    <name type="scientific">Truncatella angustata</name>
    <dbReference type="NCBI Taxonomy" id="152316"/>
    <lineage>
        <taxon>Eukaryota</taxon>
        <taxon>Fungi</taxon>
        <taxon>Dikarya</taxon>
        <taxon>Ascomycota</taxon>
        <taxon>Pezizomycotina</taxon>
        <taxon>Sordariomycetes</taxon>
        <taxon>Xylariomycetidae</taxon>
        <taxon>Amphisphaeriales</taxon>
        <taxon>Sporocadaceae</taxon>
        <taxon>Truncatella</taxon>
    </lineage>
</organism>
<dbReference type="InterPro" id="IPR013083">
    <property type="entry name" value="Znf_RING/FYVE/PHD"/>
</dbReference>
<dbReference type="PANTHER" id="PTHR14155:SF627">
    <property type="entry name" value="OS06G0192800 PROTEIN"/>
    <property type="match status" value="1"/>
</dbReference>
<keyword evidence="1" id="KW-0479">Metal-binding</keyword>
<evidence type="ECO:0000256" key="1">
    <source>
        <dbReference type="ARBA" id="ARBA00022723"/>
    </source>
</evidence>
<dbReference type="SUPFAM" id="SSF57850">
    <property type="entry name" value="RING/U-box"/>
    <property type="match status" value="1"/>
</dbReference>
<keyword evidence="3" id="KW-0862">Zinc</keyword>
<dbReference type="GeneID" id="70124222"/>
<accession>A0A9P9A0T2</accession>
<keyword evidence="6" id="KW-0812">Transmembrane</keyword>
<evidence type="ECO:0000256" key="2">
    <source>
        <dbReference type="ARBA" id="ARBA00022771"/>
    </source>
</evidence>
<dbReference type="Proteomes" id="UP000758603">
    <property type="component" value="Unassembled WGS sequence"/>
</dbReference>
<name>A0A9P9A0T2_9PEZI</name>
<feature type="region of interest" description="Disordered" evidence="5">
    <location>
        <begin position="78"/>
        <end position="101"/>
    </location>
</feature>
<keyword evidence="9" id="KW-1185">Reference proteome</keyword>
<dbReference type="Pfam" id="PF13639">
    <property type="entry name" value="zf-RING_2"/>
    <property type="match status" value="1"/>
</dbReference>